<keyword evidence="3" id="KW-0479">Metal-binding</keyword>
<dbReference type="PANTHER" id="PTHR45811:SF49">
    <property type="entry name" value="OS04G0667600 PROTEIN"/>
    <property type="match status" value="1"/>
</dbReference>
<organism evidence="9 10">
    <name type="scientific">Coffea canephora</name>
    <name type="common">Robusta coffee</name>
    <dbReference type="NCBI Taxonomy" id="49390"/>
    <lineage>
        <taxon>Eukaryota</taxon>
        <taxon>Viridiplantae</taxon>
        <taxon>Streptophyta</taxon>
        <taxon>Embryophyta</taxon>
        <taxon>Tracheophyta</taxon>
        <taxon>Spermatophyta</taxon>
        <taxon>Magnoliopsida</taxon>
        <taxon>eudicotyledons</taxon>
        <taxon>Gunneridae</taxon>
        <taxon>Pentapetalae</taxon>
        <taxon>asterids</taxon>
        <taxon>lamiids</taxon>
        <taxon>Gentianales</taxon>
        <taxon>Rubiaceae</taxon>
        <taxon>Ixoroideae</taxon>
        <taxon>Gardenieae complex</taxon>
        <taxon>Bertiereae - Coffeeae clade</taxon>
        <taxon>Coffeeae</taxon>
        <taxon>Coffea</taxon>
    </lineage>
</organism>
<protein>
    <recommendedName>
        <fullName evidence="8">HMA domain-containing protein</fullName>
    </recommendedName>
</protein>
<dbReference type="OMA" id="YRAYYYP"/>
<evidence type="ECO:0000256" key="2">
    <source>
        <dbReference type="ARBA" id="ARBA00022481"/>
    </source>
</evidence>
<dbReference type="PROSITE" id="PS50846">
    <property type="entry name" value="HMA_2"/>
    <property type="match status" value="1"/>
</dbReference>
<evidence type="ECO:0000313" key="9">
    <source>
        <dbReference type="EMBL" id="CDP12071.1"/>
    </source>
</evidence>
<comment type="subcellular location">
    <subcellularLocation>
        <location evidence="1">Membrane</location>
        <topology evidence="1">Peripheral membrane protein</topology>
    </subcellularLocation>
</comment>
<evidence type="ECO:0000313" key="10">
    <source>
        <dbReference type="Proteomes" id="UP000295252"/>
    </source>
</evidence>
<keyword evidence="2" id="KW-0488">Methylation</keyword>
<evidence type="ECO:0000256" key="5">
    <source>
        <dbReference type="ARBA" id="ARBA00023289"/>
    </source>
</evidence>
<dbReference type="SUPFAM" id="SSF55008">
    <property type="entry name" value="HMA, heavy metal-associated domain"/>
    <property type="match status" value="1"/>
</dbReference>
<dbReference type="EMBL" id="HG739146">
    <property type="protein sequence ID" value="CDP12071.1"/>
    <property type="molecule type" value="Genomic_DNA"/>
</dbReference>
<evidence type="ECO:0000256" key="4">
    <source>
        <dbReference type="ARBA" id="ARBA00023288"/>
    </source>
</evidence>
<comment type="similarity">
    <text evidence="6">Belongs to the HIPP family.</text>
</comment>
<dbReference type="InterPro" id="IPR006121">
    <property type="entry name" value="HMA_dom"/>
</dbReference>
<name>A0A068UUH1_COFCA</name>
<dbReference type="AlphaFoldDB" id="A0A068UUH1"/>
<dbReference type="Pfam" id="PF00403">
    <property type="entry name" value="HMA"/>
    <property type="match status" value="1"/>
</dbReference>
<evidence type="ECO:0000256" key="1">
    <source>
        <dbReference type="ARBA" id="ARBA00004170"/>
    </source>
</evidence>
<dbReference type="FunCoup" id="A0A068UUH1">
    <property type="interactions" value="605"/>
</dbReference>
<gene>
    <name evidence="9" type="ORF">GSCOC_T00035448001</name>
</gene>
<dbReference type="Proteomes" id="UP000295252">
    <property type="component" value="Chromosome X"/>
</dbReference>
<keyword evidence="4" id="KW-0449">Lipoprotein</keyword>
<dbReference type="OrthoDB" id="1923658at2759"/>
<dbReference type="InterPro" id="IPR036163">
    <property type="entry name" value="HMA_dom_sf"/>
</dbReference>
<dbReference type="InParanoid" id="A0A068UUH1"/>
<reference evidence="10" key="1">
    <citation type="journal article" date="2014" name="Science">
        <title>The coffee genome provides insight into the convergent evolution of caffeine biosynthesis.</title>
        <authorList>
            <person name="Denoeud F."/>
            <person name="Carretero-Paulet L."/>
            <person name="Dereeper A."/>
            <person name="Droc G."/>
            <person name="Guyot R."/>
            <person name="Pietrella M."/>
            <person name="Zheng C."/>
            <person name="Alberti A."/>
            <person name="Anthony F."/>
            <person name="Aprea G."/>
            <person name="Aury J.M."/>
            <person name="Bento P."/>
            <person name="Bernard M."/>
            <person name="Bocs S."/>
            <person name="Campa C."/>
            <person name="Cenci A."/>
            <person name="Combes M.C."/>
            <person name="Crouzillat D."/>
            <person name="Da Silva C."/>
            <person name="Daddiego L."/>
            <person name="De Bellis F."/>
            <person name="Dussert S."/>
            <person name="Garsmeur O."/>
            <person name="Gayraud T."/>
            <person name="Guignon V."/>
            <person name="Jahn K."/>
            <person name="Jamilloux V."/>
            <person name="Joet T."/>
            <person name="Labadie K."/>
            <person name="Lan T."/>
            <person name="Leclercq J."/>
            <person name="Lepelley M."/>
            <person name="Leroy T."/>
            <person name="Li L.T."/>
            <person name="Librado P."/>
            <person name="Lopez L."/>
            <person name="Munoz A."/>
            <person name="Noel B."/>
            <person name="Pallavicini A."/>
            <person name="Perrotta G."/>
            <person name="Poncet V."/>
            <person name="Pot D."/>
            <person name="Priyono X."/>
            <person name="Rigoreau M."/>
            <person name="Rouard M."/>
            <person name="Rozas J."/>
            <person name="Tranchant-Dubreuil C."/>
            <person name="VanBuren R."/>
            <person name="Zhang Q."/>
            <person name="Andrade A.C."/>
            <person name="Argout X."/>
            <person name="Bertrand B."/>
            <person name="de Kochko A."/>
            <person name="Graziosi G."/>
            <person name="Henry R.J."/>
            <person name="Jayarama X."/>
            <person name="Ming R."/>
            <person name="Nagai C."/>
            <person name="Rounsley S."/>
            <person name="Sankoff D."/>
            <person name="Giuliano G."/>
            <person name="Albert V.A."/>
            <person name="Wincker P."/>
            <person name="Lashermes P."/>
        </authorList>
    </citation>
    <scope>NUCLEOTIDE SEQUENCE [LARGE SCALE GENOMIC DNA]</scope>
    <source>
        <strain evidence="10">cv. DH200-94</strain>
    </source>
</reference>
<feature type="domain" description="HMA" evidence="8">
    <location>
        <begin position="4"/>
        <end position="71"/>
    </location>
</feature>
<proteinExistence type="inferred from homology"/>
<dbReference type="GO" id="GO:0009626">
    <property type="term" value="P:plant-type hypersensitive response"/>
    <property type="evidence" value="ECO:0007669"/>
    <property type="project" value="UniProtKB-KW"/>
</dbReference>
<sequence length="137" mass="15496">MADMKKVVVKLGIHDDKDKQKALKAVSSLSGVDSLSIDMKEKKLTVVGDVDPVDVVGKLRKSWHTEIVTVGPAKEQEKKKEEPKKEEKKDDGKKDEKKSESEQIAELLNRYRSYNPYLTQHYVVHSAEEDPNSCVIC</sequence>
<dbReference type="STRING" id="49390.A0A068UUH1"/>
<evidence type="ECO:0000256" key="3">
    <source>
        <dbReference type="ARBA" id="ARBA00022723"/>
    </source>
</evidence>
<feature type="region of interest" description="Disordered" evidence="7">
    <location>
        <begin position="67"/>
        <end position="104"/>
    </location>
</feature>
<keyword evidence="10" id="KW-1185">Reference proteome</keyword>
<evidence type="ECO:0000259" key="8">
    <source>
        <dbReference type="PROSITE" id="PS50846"/>
    </source>
</evidence>
<dbReference type="Gene3D" id="3.30.70.100">
    <property type="match status" value="1"/>
</dbReference>
<dbReference type="PhylomeDB" id="A0A068UUH1"/>
<dbReference type="GO" id="GO:0016020">
    <property type="term" value="C:membrane"/>
    <property type="evidence" value="ECO:0007669"/>
    <property type="project" value="UniProtKB-SubCell"/>
</dbReference>
<feature type="compositionally biased region" description="Basic and acidic residues" evidence="7">
    <location>
        <begin position="74"/>
        <end position="101"/>
    </location>
</feature>
<accession>A0A068UUH1</accession>
<evidence type="ECO:0000256" key="7">
    <source>
        <dbReference type="SAM" id="MobiDB-lite"/>
    </source>
</evidence>
<dbReference type="InterPro" id="IPR051863">
    <property type="entry name" value="HIPP"/>
</dbReference>
<keyword evidence="5" id="KW-0636">Prenylation</keyword>
<evidence type="ECO:0000256" key="6">
    <source>
        <dbReference type="ARBA" id="ARBA00024045"/>
    </source>
</evidence>
<dbReference type="GO" id="GO:0046872">
    <property type="term" value="F:metal ion binding"/>
    <property type="evidence" value="ECO:0007669"/>
    <property type="project" value="UniProtKB-KW"/>
</dbReference>
<dbReference type="Gramene" id="CDP12071">
    <property type="protein sequence ID" value="CDP12071"/>
    <property type="gene ID" value="GSCOC_T00035448001"/>
</dbReference>
<dbReference type="PANTHER" id="PTHR45811">
    <property type="entry name" value="COPPER TRANSPORT PROTEIN FAMILY-RELATED"/>
    <property type="match status" value="1"/>
</dbReference>